<dbReference type="AlphaFoldDB" id="A0A7G3ZHB8"/>
<dbReference type="InterPro" id="IPR041370">
    <property type="entry name" value="Mlase_EEF1AKMT1/ZCCHC4"/>
</dbReference>
<dbReference type="GO" id="GO:0005737">
    <property type="term" value="C:cytoplasm"/>
    <property type="evidence" value="ECO:0007669"/>
    <property type="project" value="UniProtKB-SubCell"/>
</dbReference>
<organism evidence="6 7">
    <name type="scientific">Torulaspora globosa</name>
    <dbReference type="NCBI Taxonomy" id="48254"/>
    <lineage>
        <taxon>Eukaryota</taxon>
        <taxon>Fungi</taxon>
        <taxon>Dikarya</taxon>
        <taxon>Ascomycota</taxon>
        <taxon>Saccharomycotina</taxon>
        <taxon>Saccharomycetes</taxon>
        <taxon>Saccharomycetales</taxon>
        <taxon>Saccharomycetaceae</taxon>
        <taxon>Torulaspora</taxon>
    </lineage>
</organism>
<reference evidence="6 7" key="1">
    <citation type="submission" date="2020-06" db="EMBL/GenBank/DDBJ databases">
        <title>The yeast mating-type switching endonuclease HO is a domesticated member of an unorthodox homing genetic element family.</title>
        <authorList>
            <person name="Coughlan A.Y."/>
            <person name="Lombardi L."/>
            <person name="Braun-Galleani S."/>
            <person name="Martos A.R."/>
            <person name="Galeote V."/>
            <person name="Bigey F."/>
            <person name="Dequin S."/>
            <person name="Byrne K.P."/>
            <person name="Wolfe K.H."/>
        </authorList>
    </citation>
    <scope>NUCLEOTIDE SEQUENCE [LARGE SCALE GENOMIC DNA]</scope>
    <source>
        <strain evidence="6 7">CBS764</strain>
    </source>
</reference>
<dbReference type="OrthoDB" id="206354at2759"/>
<dbReference type="InterPro" id="IPR019369">
    <property type="entry name" value="Efm5/EEF1AKMT1"/>
</dbReference>
<evidence type="ECO:0000256" key="1">
    <source>
        <dbReference type="ARBA" id="ARBA00004496"/>
    </source>
</evidence>
<comment type="function">
    <text evidence="5">S-adenosyl-L-methionine-dependent protein-lysine N-methyltransferase that trimethylates elongation factor 1-alpha at 'Lys-79'.</text>
</comment>
<sequence>MSKDSDTEDELALSAHALAALQEFRLEQEKHQDEFRKIYQEADREFSEAKKRKEGMKLFKEDWQLSQFWYTDSTADLLADALLEGADADTVIAIVSAPSVYAAIKRKQDREIPTEHIYLMEYDRRFELMAGKEHFLFYDYRNPQDFDAKLKGKVNRLIIDPPFLNEDCQTKSAITAKALLAENDNSKTRNGLLKHRLISCTGERMSEVISKVYPDTKMTTFLPEHANGLSNEFRCYANFKWNGWSFSTK</sequence>
<evidence type="ECO:0000256" key="3">
    <source>
        <dbReference type="ARBA" id="ARBA00022603"/>
    </source>
</evidence>
<dbReference type="GO" id="GO:0032259">
    <property type="term" value="P:methylation"/>
    <property type="evidence" value="ECO:0007669"/>
    <property type="project" value="UniProtKB-KW"/>
</dbReference>
<evidence type="ECO:0000313" key="6">
    <source>
        <dbReference type="EMBL" id="QLL32904.1"/>
    </source>
</evidence>
<gene>
    <name evidence="5" type="primary">EFM5</name>
    <name evidence="6" type="ORF">HG536_0D04260</name>
</gene>
<keyword evidence="3 5" id="KW-0489">Methyltransferase</keyword>
<evidence type="ECO:0000313" key="7">
    <source>
        <dbReference type="Proteomes" id="UP000515788"/>
    </source>
</evidence>
<proteinExistence type="inferred from homology"/>
<evidence type="ECO:0000256" key="2">
    <source>
        <dbReference type="ARBA" id="ARBA00022490"/>
    </source>
</evidence>
<dbReference type="Proteomes" id="UP000515788">
    <property type="component" value="Chromosome 4"/>
</dbReference>
<accession>A0A7G3ZHB8</accession>
<comment type="similarity">
    <text evidence="5">Belongs to the class I-like SAM-binding methyltransferase superfamily. EFM5 family.</text>
</comment>
<dbReference type="GO" id="GO:0016279">
    <property type="term" value="F:protein-lysine N-methyltransferase activity"/>
    <property type="evidence" value="ECO:0007669"/>
    <property type="project" value="UniProtKB-UniRule"/>
</dbReference>
<dbReference type="Pfam" id="PF10237">
    <property type="entry name" value="N6-adenineMlase"/>
    <property type="match status" value="1"/>
</dbReference>
<dbReference type="HAMAP" id="MF_03187">
    <property type="entry name" value="Methyltr_EFM5"/>
    <property type="match status" value="1"/>
</dbReference>
<dbReference type="PANTHER" id="PTHR13200:SF0">
    <property type="entry name" value="EEF1A LYSINE METHYLTRANSFERASE 1"/>
    <property type="match status" value="1"/>
</dbReference>
<evidence type="ECO:0000256" key="5">
    <source>
        <dbReference type="HAMAP-Rule" id="MF_03187"/>
    </source>
</evidence>
<dbReference type="EMBL" id="CP059249">
    <property type="protein sequence ID" value="QLL32904.1"/>
    <property type="molecule type" value="Genomic_DNA"/>
</dbReference>
<comment type="subcellular location">
    <subcellularLocation>
        <location evidence="1 5">Cytoplasm</location>
    </subcellularLocation>
</comment>
<dbReference type="EC" id="2.1.1.-" evidence="5"/>
<keyword evidence="2 5" id="KW-0963">Cytoplasm</keyword>
<keyword evidence="4 5" id="KW-0808">Transferase</keyword>
<name>A0A7G3ZHB8_9SACH</name>
<evidence type="ECO:0000256" key="4">
    <source>
        <dbReference type="ARBA" id="ARBA00022679"/>
    </source>
</evidence>
<protein>
    <recommendedName>
        <fullName evidence="5">Protein-lysine N-methyltransferase EFM5</fullName>
        <ecNumber evidence="5">2.1.1.-</ecNumber>
    </recommendedName>
    <alternativeName>
        <fullName evidence="5">Elongation factor methyltransferase 5</fullName>
    </alternativeName>
</protein>
<keyword evidence="7" id="KW-1185">Reference proteome</keyword>
<dbReference type="PANTHER" id="PTHR13200">
    <property type="entry name" value="EEF1A LYSINE METHYLTRANSFERASE 1"/>
    <property type="match status" value="1"/>
</dbReference>